<feature type="domain" description="Phage head morphogenesis" evidence="1">
    <location>
        <begin position="185"/>
        <end position="288"/>
    </location>
</feature>
<evidence type="ECO:0000259" key="1">
    <source>
        <dbReference type="Pfam" id="PF04233"/>
    </source>
</evidence>
<proteinExistence type="predicted"/>
<sequence>MEDAQHDTSVQKVQEIQEQFDRSITAINGKINAWYQRLADNNGISMQEAKKLLNAQELKEFQWNVDDYIKYGKENKINGAWEKELENASARVHIGRLEALKIEIQQEAEKLYGNCVDEIDQHIRNTYTSDFYHTAYEIQKGVGVGTTINRLDPRTVEMIVCKPWAVDGKNFSDRLWENKTKLINNLHNSLSRMCITGEAPDRAIAEISKQMKVSRAQAGRVVMTESAAVANKARQDCMKELDVEQFEVVETLDSHTCETCGGMDGKHFPMTEFQIGVTAPPFHPNCRGCTCPYFDDEFDSVGERAARGEDGKTYYVPGDMTYEEWKNSFVDDGVSDEKFTTKRKSTDGSVEIPDIKFATKKNSIITAKQKFEDTMTVSKAYDELPIRVKQTLSDITFEFGWDGSACDIVNRTIRVGIGTSKAEIFHEVGHLIENYMMDQNVVAKYKEYLVDGLSYSDIMIKTYYNSIGEPINIYILTGNRFESEYQARLYVNKMSDALNIDGTINTDLLGESISEAFRKYMNNESVSDEVRKIIEGVVL</sequence>
<accession>A0A6L6L8D3</accession>
<dbReference type="Proteomes" id="UP000478483">
    <property type="component" value="Unassembled WGS sequence"/>
</dbReference>
<protein>
    <recommendedName>
        <fullName evidence="1">Phage head morphogenesis domain-containing protein</fullName>
    </recommendedName>
</protein>
<dbReference type="NCBIfam" id="TIGR01641">
    <property type="entry name" value="phageSPP1_gp7"/>
    <property type="match status" value="1"/>
</dbReference>
<evidence type="ECO:0000313" key="2">
    <source>
        <dbReference type="EMBL" id="MTR86661.1"/>
    </source>
</evidence>
<gene>
    <name evidence="2" type="ORF">GMD50_16775</name>
</gene>
<organism evidence="2 3">
    <name type="scientific">Roseburia intestinalis</name>
    <dbReference type="NCBI Taxonomy" id="166486"/>
    <lineage>
        <taxon>Bacteria</taxon>
        <taxon>Bacillati</taxon>
        <taxon>Bacillota</taxon>
        <taxon>Clostridia</taxon>
        <taxon>Lachnospirales</taxon>
        <taxon>Lachnospiraceae</taxon>
        <taxon>Roseburia</taxon>
    </lineage>
</organism>
<name>A0A6L6L8D3_9FIRM</name>
<dbReference type="EMBL" id="WNAJ01000026">
    <property type="protein sequence ID" value="MTR86661.1"/>
    <property type="molecule type" value="Genomic_DNA"/>
</dbReference>
<dbReference type="Pfam" id="PF04233">
    <property type="entry name" value="Phage_Mu_F"/>
    <property type="match status" value="1"/>
</dbReference>
<dbReference type="InterPro" id="IPR006528">
    <property type="entry name" value="Phage_head_morphogenesis_dom"/>
</dbReference>
<dbReference type="AlphaFoldDB" id="A0A6L6L8D3"/>
<reference evidence="2 3" key="1">
    <citation type="journal article" date="2019" name="Nat. Med.">
        <title>A library of human gut bacterial isolates paired with longitudinal multiomics data enables mechanistic microbiome research.</title>
        <authorList>
            <person name="Poyet M."/>
            <person name="Groussin M."/>
            <person name="Gibbons S.M."/>
            <person name="Avila-Pacheco J."/>
            <person name="Jiang X."/>
            <person name="Kearney S.M."/>
            <person name="Perrotta A.R."/>
            <person name="Berdy B."/>
            <person name="Zhao S."/>
            <person name="Lieberman T.D."/>
            <person name="Swanson P.K."/>
            <person name="Smith M."/>
            <person name="Roesemann S."/>
            <person name="Alexander J.E."/>
            <person name="Rich S.A."/>
            <person name="Livny J."/>
            <person name="Vlamakis H."/>
            <person name="Clish C."/>
            <person name="Bullock K."/>
            <person name="Deik A."/>
            <person name="Scott J."/>
            <person name="Pierce K.A."/>
            <person name="Xavier R.J."/>
            <person name="Alm E.J."/>
        </authorList>
    </citation>
    <scope>NUCLEOTIDE SEQUENCE [LARGE SCALE GENOMIC DNA]</scope>
    <source>
        <strain evidence="2 3">BIOML-A1</strain>
    </source>
</reference>
<comment type="caution">
    <text evidence="2">The sequence shown here is derived from an EMBL/GenBank/DDBJ whole genome shotgun (WGS) entry which is preliminary data.</text>
</comment>
<evidence type="ECO:0000313" key="3">
    <source>
        <dbReference type="Proteomes" id="UP000478483"/>
    </source>
</evidence>